<dbReference type="GO" id="GO:0005737">
    <property type="term" value="C:cytoplasm"/>
    <property type="evidence" value="ECO:0007669"/>
    <property type="project" value="UniProtKB-SubCell"/>
</dbReference>
<dbReference type="EMBL" id="WOCD01000001">
    <property type="protein sequence ID" value="MUH71402.1"/>
    <property type="molecule type" value="Genomic_DNA"/>
</dbReference>
<dbReference type="NCBIfam" id="TIGR00539">
    <property type="entry name" value="hemN_rel"/>
    <property type="match status" value="1"/>
</dbReference>
<dbReference type="GO" id="GO:0051539">
    <property type="term" value="F:4 iron, 4 sulfur cluster binding"/>
    <property type="evidence" value="ECO:0007669"/>
    <property type="project" value="UniProtKB-UniRule"/>
</dbReference>
<dbReference type="InterPro" id="IPR058240">
    <property type="entry name" value="rSAM_sf"/>
</dbReference>
<feature type="domain" description="Radical SAM core" evidence="11">
    <location>
        <begin position="1"/>
        <end position="230"/>
    </location>
</feature>
<dbReference type="InterPro" id="IPR013785">
    <property type="entry name" value="Aldolase_TIM"/>
</dbReference>
<organism evidence="12 13">
    <name type="scientific">Psychrosphaera haliotis</name>
    <dbReference type="NCBI Taxonomy" id="555083"/>
    <lineage>
        <taxon>Bacteria</taxon>
        <taxon>Pseudomonadati</taxon>
        <taxon>Pseudomonadota</taxon>
        <taxon>Gammaproteobacteria</taxon>
        <taxon>Alteromonadales</taxon>
        <taxon>Pseudoalteromonadaceae</taxon>
        <taxon>Psychrosphaera</taxon>
    </lineage>
</organism>
<dbReference type="AlphaFoldDB" id="A0A6N8F994"/>
<evidence type="ECO:0000259" key="11">
    <source>
        <dbReference type="PROSITE" id="PS51918"/>
    </source>
</evidence>
<evidence type="ECO:0000256" key="4">
    <source>
        <dbReference type="ARBA" id="ARBA00022617"/>
    </source>
</evidence>
<evidence type="ECO:0000313" key="12">
    <source>
        <dbReference type="EMBL" id="MUH71402.1"/>
    </source>
</evidence>
<comment type="caution">
    <text evidence="12">The sequence shown here is derived from an EMBL/GenBank/DDBJ whole genome shotgun (WGS) entry which is preliminary data.</text>
</comment>
<evidence type="ECO:0000256" key="10">
    <source>
        <dbReference type="RuleBase" id="RU364116"/>
    </source>
</evidence>
<dbReference type="SFLD" id="SFLDF00288">
    <property type="entry name" value="HemN-like__clustered_with_nucl"/>
    <property type="match status" value="1"/>
</dbReference>
<comment type="function">
    <text evidence="10">Probably acts as a heme chaperone, transferring heme to an unknown acceptor. Binds one molecule of heme per monomer, possibly covalently. Binds 1 [4Fe-4S] cluster. The cluster is coordinated with 3 cysteines and an exchangeable S-adenosyl-L-methionine.</text>
</comment>
<dbReference type="GO" id="GO:0046872">
    <property type="term" value="F:metal ion binding"/>
    <property type="evidence" value="ECO:0007669"/>
    <property type="project" value="UniProtKB-UniRule"/>
</dbReference>
<keyword evidence="5 10" id="KW-0949">S-adenosyl-L-methionine</keyword>
<dbReference type="GO" id="GO:0004109">
    <property type="term" value="F:coproporphyrinogen oxidase activity"/>
    <property type="evidence" value="ECO:0007669"/>
    <property type="project" value="InterPro"/>
</dbReference>
<dbReference type="SFLD" id="SFLDS00029">
    <property type="entry name" value="Radical_SAM"/>
    <property type="match status" value="1"/>
</dbReference>
<dbReference type="PANTHER" id="PTHR13932:SF5">
    <property type="entry name" value="RADICAL S-ADENOSYL METHIONINE DOMAIN-CONTAINING PROTEIN 1, MITOCHONDRIAL"/>
    <property type="match status" value="1"/>
</dbReference>
<keyword evidence="10" id="KW-0004">4Fe-4S</keyword>
<evidence type="ECO:0000256" key="5">
    <source>
        <dbReference type="ARBA" id="ARBA00022691"/>
    </source>
</evidence>
<dbReference type="PANTHER" id="PTHR13932">
    <property type="entry name" value="COPROPORPHYRINIGEN III OXIDASE"/>
    <property type="match status" value="1"/>
</dbReference>
<reference evidence="12 13" key="1">
    <citation type="submission" date="2019-11" db="EMBL/GenBank/DDBJ databases">
        <title>P. haliotis isolates from Z. marina roots.</title>
        <authorList>
            <person name="Cohen M."/>
            <person name="Jospin G."/>
            <person name="Eisen J.A."/>
            <person name="Coil D.A."/>
        </authorList>
    </citation>
    <scope>NUCLEOTIDE SEQUENCE [LARGE SCALE GENOMIC DNA]</scope>
    <source>
        <strain evidence="12 13">UCD-MCMsp1aY</strain>
    </source>
</reference>
<dbReference type="PROSITE" id="PS51918">
    <property type="entry name" value="RADICAL_SAM"/>
    <property type="match status" value="1"/>
</dbReference>
<dbReference type="SUPFAM" id="SSF102114">
    <property type="entry name" value="Radical SAM enzymes"/>
    <property type="match status" value="1"/>
</dbReference>
<dbReference type="InterPro" id="IPR034505">
    <property type="entry name" value="Coproporphyrinogen-III_oxidase"/>
</dbReference>
<dbReference type="InterPro" id="IPR007197">
    <property type="entry name" value="rSAM"/>
</dbReference>
<dbReference type="InterPro" id="IPR004559">
    <property type="entry name" value="HemW-like"/>
</dbReference>
<keyword evidence="4 10" id="KW-0349">Heme</keyword>
<evidence type="ECO:0000256" key="3">
    <source>
        <dbReference type="ARBA" id="ARBA00017228"/>
    </source>
</evidence>
<dbReference type="SFLD" id="SFLDF00562">
    <property type="entry name" value="HemN-like__clustered_with_heat"/>
    <property type="match status" value="1"/>
</dbReference>
<dbReference type="Pfam" id="PF04055">
    <property type="entry name" value="Radical_SAM"/>
    <property type="match status" value="1"/>
</dbReference>
<dbReference type="InterPro" id="IPR010723">
    <property type="entry name" value="HemN_C"/>
</dbReference>
<sequence length="390" mass="44068">MPPLSLYVHIPWCVQKCPYCDFNSHALKDGIPETEYVAHLLDDLTADLQYVQGRKISTIFFGGGTPSLLSEQAMATLLKGIEDRVPFADDIEITLEANPGTLETNKFEGFAKAGVNRISIGVQSFELEKLVQLGRIHNSEEALKAAGFAHDSVSTFNLDLMHGLPNQSLEQALADVKQAIALNPFHISWYQLTIEPNTLFHSKPPVLPEDDTLWDIQQHGHELLTEAGYEQYEISAYSKPGHQCRHNLNYWKFGDYLGIGCGAHGKITVQTDEVKLAQGDSQTQPQIKVIRTEKVKHPKGYMDFTKPYTYKSWRVEADDLPFEYFMNRLRLKSAFSMKEFEQRTGLPKATQLATLNKAIELGLLEETDGDCYKTTTKGLRYYNNLVDLFL</sequence>
<keyword evidence="7 10" id="KW-0408">Iron</keyword>
<keyword evidence="9 10" id="KW-0143">Chaperone</keyword>
<evidence type="ECO:0000256" key="1">
    <source>
        <dbReference type="ARBA" id="ARBA00001966"/>
    </source>
</evidence>
<dbReference type="OrthoDB" id="9808022at2"/>
<evidence type="ECO:0000256" key="9">
    <source>
        <dbReference type="ARBA" id="ARBA00023186"/>
    </source>
</evidence>
<dbReference type="CDD" id="cd01335">
    <property type="entry name" value="Radical_SAM"/>
    <property type="match status" value="1"/>
</dbReference>
<evidence type="ECO:0000256" key="7">
    <source>
        <dbReference type="ARBA" id="ARBA00023004"/>
    </source>
</evidence>
<dbReference type="Proteomes" id="UP000439994">
    <property type="component" value="Unassembled WGS sequence"/>
</dbReference>
<dbReference type="SMART" id="SM00729">
    <property type="entry name" value="Elp3"/>
    <property type="match status" value="1"/>
</dbReference>
<accession>A0A6N8F994</accession>
<dbReference type="InterPro" id="IPR006638">
    <property type="entry name" value="Elp3/MiaA/NifB-like_rSAM"/>
</dbReference>
<comment type="subcellular location">
    <subcellularLocation>
        <location evidence="10">Cytoplasm</location>
    </subcellularLocation>
</comment>
<gene>
    <name evidence="12" type="primary">hemW</name>
    <name evidence="12" type="ORF">GNP35_02155</name>
</gene>
<keyword evidence="10" id="KW-0963">Cytoplasm</keyword>
<evidence type="ECO:0000313" key="13">
    <source>
        <dbReference type="Proteomes" id="UP000439994"/>
    </source>
</evidence>
<dbReference type="Pfam" id="PF06969">
    <property type="entry name" value="HemN_C"/>
    <property type="match status" value="1"/>
</dbReference>
<evidence type="ECO:0000256" key="8">
    <source>
        <dbReference type="ARBA" id="ARBA00023014"/>
    </source>
</evidence>
<keyword evidence="8 10" id="KW-0411">Iron-sulfur</keyword>
<comment type="cofactor">
    <cofactor evidence="1">
        <name>[4Fe-4S] cluster</name>
        <dbReference type="ChEBI" id="CHEBI:49883"/>
    </cofactor>
</comment>
<keyword evidence="13" id="KW-1185">Reference proteome</keyword>
<comment type="similarity">
    <text evidence="2">Belongs to the anaerobic coproporphyrinogen-III oxidase family. HemW subfamily.</text>
</comment>
<name>A0A6N8F994_9GAMM</name>
<proteinExistence type="inferred from homology"/>
<evidence type="ECO:0000256" key="2">
    <source>
        <dbReference type="ARBA" id="ARBA00006100"/>
    </source>
</evidence>
<dbReference type="GO" id="GO:0006779">
    <property type="term" value="P:porphyrin-containing compound biosynthetic process"/>
    <property type="evidence" value="ECO:0007669"/>
    <property type="project" value="InterPro"/>
</dbReference>
<evidence type="ECO:0000256" key="6">
    <source>
        <dbReference type="ARBA" id="ARBA00022723"/>
    </source>
</evidence>
<protein>
    <recommendedName>
        <fullName evidence="3 10">Heme chaperone HemW</fullName>
    </recommendedName>
</protein>
<keyword evidence="6 10" id="KW-0479">Metal-binding</keyword>
<dbReference type="Gene3D" id="3.20.20.70">
    <property type="entry name" value="Aldolase class I"/>
    <property type="match status" value="1"/>
</dbReference>
<dbReference type="SFLD" id="SFLDG01065">
    <property type="entry name" value="anaerobic_coproporphyrinogen-I"/>
    <property type="match status" value="1"/>
</dbReference>